<feature type="non-terminal residue" evidence="1">
    <location>
        <position position="1"/>
    </location>
</feature>
<dbReference type="ExpressionAtlas" id="A1A748">
    <property type="expression patterns" value="baseline and differential"/>
</dbReference>
<dbReference type="VEuPathDB" id="VectorBase:FBgn0085330"/>
<protein>
    <submittedName>
        <fullName evidence="1">IP17567p</fullName>
    </submittedName>
</protein>
<name>A1A748_DROME</name>
<organism evidence="1">
    <name type="scientific">Drosophila melanogaster</name>
    <name type="common">Fruit fly</name>
    <dbReference type="NCBI Taxonomy" id="7227"/>
    <lineage>
        <taxon>Eukaryota</taxon>
        <taxon>Metazoa</taxon>
        <taxon>Ecdysozoa</taxon>
        <taxon>Arthropoda</taxon>
        <taxon>Hexapoda</taxon>
        <taxon>Insecta</taxon>
        <taxon>Pterygota</taxon>
        <taxon>Neoptera</taxon>
        <taxon>Endopterygota</taxon>
        <taxon>Diptera</taxon>
        <taxon>Brachycera</taxon>
        <taxon>Muscomorpha</taxon>
        <taxon>Ephydroidea</taxon>
        <taxon>Drosophilidae</taxon>
        <taxon>Drosophila</taxon>
        <taxon>Sophophora</taxon>
    </lineage>
</organism>
<dbReference type="EMBL" id="BT029721">
    <property type="protein sequence ID" value="ABL75778.1"/>
    <property type="molecule type" value="mRNA"/>
</dbReference>
<reference evidence="1" key="1">
    <citation type="submission" date="2006-12" db="EMBL/GenBank/DDBJ databases">
        <authorList>
            <person name="Stapleton M."/>
            <person name="Carlson J."/>
            <person name="Frise E."/>
            <person name="Kapadia B."/>
            <person name="Park S."/>
            <person name="Wan K."/>
            <person name="Yu C."/>
            <person name="Celniker S."/>
        </authorList>
    </citation>
    <scope>NUCLEOTIDE SEQUENCE</scope>
</reference>
<accession>A1A748</accession>
<dbReference type="OrthoDB" id="7877171at2759"/>
<dbReference type="AlphaFoldDB" id="A1A748"/>
<dbReference type="HOGENOM" id="CLU_2485636_0_0_1"/>
<proteinExistence type="evidence at transcript level"/>
<evidence type="ECO:0000313" key="1">
    <source>
        <dbReference type="EMBL" id="ABL75778.1"/>
    </source>
</evidence>
<sequence length="88" mass="10532">WNEMGHLQLDFHSIPKLHGRENYWQWRILLKTFLEANDLWKHNEPKESPETKFLILASVTADKIEPSYDDQSCSYIFQNMESRFGPFS</sequence>
<dbReference type="Bgee" id="FBgn0085330">
    <property type="expression patterns" value="Expressed in adult anterior midgut class I enteroendocrine cell in adult midgut (Drosophila) and 27 other cell types or tissues"/>
</dbReference>